<dbReference type="InterPro" id="IPR011067">
    <property type="entry name" value="Plasmid_toxin/cell-grow_inhib"/>
</dbReference>
<organism evidence="1 2">
    <name type="scientific">Candidatus Woesebacteria bacterium GW2011_GWB1_38_5b</name>
    <dbReference type="NCBI Taxonomy" id="1618569"/>
    <lineage>
        <taxon>Bacteria</taxon>
        <taxon>Candidatus Woeseibacteriota</taxon>
    </lineage>
</organism>
<dbReference type="InterPro" id="IPR003477">
    <property type="entry name" value="PemK-like"/>
</dbReference>
<accession>A0A0G0K6H5</accession>
<gene>
    <name evidence="1" type="ORF">US96_C0032G0011</name>
</gene>
<name>A0A0G0K6H5_9BACT</name>
<evidence type="ECO:0000313" key="1">
    <source>
        <dbReference type="EMBL" id="KKQ74432.1"/>
    </source>
</evidence>
<dbReference type="AlphaFoldDB" id="A0A0G0K6H5"/>
<dbReference type="GO" id="GO:0003677">
    <property type="term" value="F:DNA binding"/>
    <property type="evidence" value="ECO:0007669"/>
    <property type="project" value="InterPro"/>
</dbReference>
<dbReference type="Gene3D" id="2.30.30.110">
    <property type="match status" value="1"/>
</dbReference>
<comment type="caution">
    <text evidence="1">The sequence shown here is derived from an EMBL/GenBank/DDBJ whole genome shotgun (WGS) entry which is preliminary data.</text>
</comment>
<dbReference type="Proteomes" id="UP000034181">
    <property type="component" value="Unassembled WGS sequence"/>
</dbReference>
<dbReference type="SUPFAM" id="SSF50118">
    <property type="entry name" value="Cell growth inhibitor/plasmid maintenance toxic component"/>
    <property type="match status" value="1"/>
</dbReference>
<proteinExistence type="predicted"/>
<dbReference type="EMBL" id="LBUZ01000032">
    <property type="protein sequence ID" value="KKQ74432.1"/>
    <property type="molecule type" value="Genomic_DNA"/>
</dbReference>
<evidence type="ECO:0000313" key="2">
    <source>
        <dbReference type="Proteomes" id="UP000034181"/>
    </source>
</evidence>
<reference evidence="1 2" key="1">
    <citation type="journal article" date="2015" name="Nature">
        <title>rRNA introns, odd ribosomes, and small enigmatic genomes across a large radiation of phyla.</title>
        <authorList>
            <person name="Brown C.T."/>
            <person name="Hug L.A."/>
            <person name="Thomas B.C."/>
            <person name="Sharon I."/>
            <person name="Castelle C.J."/>
            <person name="Singh A."/>
            <person name="Wilkins M.J."/>
            <person name="Williams K.H."/>
            <person name="Banfield J.F."/>
        </authorList>
    </citation>
    <scope>NUCLEOTIDE SEQUENCE [LARGE SCALE GENOMIC DNA]</scope>
</reference>
<dbReference type="Pfam" id="PF02452">
    <property type="entry name" value="PemK_toxin"/>
    <property type="match status" value="1"/>
</dbReference>
<sequence>MYELVSVSFPFTNDAGKGKLRPGFIITPLFGRHNQVIVAYVTTQLDEVLETDILLNPFEPYFLSTGLKRRSLVKLHRLGTFQPEALKLGEGSLPDELIPELKQKLMKIFQLPE</sequence>
<protein>
    <submittedName>
        <fullName evidence="1">Plasmid maintenance toxin/cell growth inhibitor</fullName>
    </submittedName>
</protein>